<dbReference type="EMBL" id="CP092488">
    <property type="protein sequence ID" value="UMB69591.1"/>
    <property type="molecule type" value="Genomic_DNA"/>
</dbReference>
<evidence type="ECO:0000313" key="2">
    <source>
        <dbReference type="Proteomes" id="UP001055336"/>
    </source>
</evidence>
<protein>
    <submittedName>
        <fullName evidence="1">Uncharacterized protein</fullName>
    </submittedName>
</protein>
<dbReference type="RefSeq" id="WP_240261322.1">
    <property type="nucleotide sequence ID" value="NZ_CP092488.2"/>
</dbReference>
<reference evidence="1" key="1">
    <citation type="submission" date="2022-08" db="EMBL/GenBank/DDBJ databases">
        <title>Whole genome sequencing of non-tuberculosis mycobacteria type-strains.</title>
        <authorList>
            <person name="Igarashi Y."/>
            <person name="Osugi A."/>
            <person name="Mitarai S."/>
        </authorList>
    </citation>
    <scope>NUCLEOTIDE SEQUENCE</scope>
    <source>
        <strain evidence="1">DSM 45127</strain>
    </source>
</reference>
<name>A0ABY3VN87_9MYCO</name>
<dbReference type="Proteomes" id="UP001055336">
    <property type="component" value="Chromosome"/>
</dbReference>
<accession>A0ABY3VN87</accession>
<gene>
    <name evidence="1" type="ORF">MKK62_25205</name>
</gene>
<sequence length="43" mass="4709">MRAVSAAGIRLVIDNVFEFGNAATAFNELAESKHFGKLMIRVN</sequence>
<organism evidence="1 2">
    <name type="scientific">Mycobacterium paraterrae</name>
    <dbReference type="NCBI Taxonomy" id="577492"/>
    <lineage>
        <taxon>Bacteria</taxon>
        <taxon>Bacillati</taxon>
        <taxon>Actinomycetota</taxon>
        <taxon>Actinomycetes</taxon>
        <taxon>Mycobacteriales</taxon>
        <taxon>Mycobacteriaceae</taxon>
        <taxon>Mycobacterium</taxon>
    </lineage>
</organism>
<keyword evidence="2" id="KW-1185">Reference proteome</keyword>
<evidence type="ECO:0000313" key="1">
    <source>
        <dbReference type="EMBL" id="UMB69591.1"/>
    </source>
</evidence>
<dbReference type="Gene3D" id="3.90.180.10">
    <property type="entry name" value="Medium-chain alcohol dehydrogenases, catalytic domain"/>
    <property type="match status" value="1"/>
</dbReference>
<proteinExistence type="predicted"/>